<evidence type="ECO:0000259" key="1">
    <source>
        <dbReference type="SMART" id="SM00256"/>
    </source>
</evidence>
<keyword evidence="3" id="KW-1185">Reference proteome</keyword>
<dbReference type="Gramene" id="OQU89733">
    <property type="protein sequence ID" value="OQU89733"/>
    <property type="gene ID" value="SORBI_3002G254600"/>
</dbReference>
<dbReference type="InterPro" id="IPR001810">
    <property type="entry name" value="F-box_dom"/>
</dbReference>
<dbReference type="InterPro" id="IPR053772">
    <property type="entry name" value="At1g61320/At1g61330-like"/>
</dbReference>
<dbReference type="Proteomes" id="UP000000768">
    <property type="component" value="Chromosome 2"/>
</dbReference>
<gene>
    <name evidence="2" type="ORF">SORBI_3002G254600</name>
</gene>
<dbReference type="InParanoid" id="A0A1W0W5W0"/>
<dbReference type="SUPFAM" id="SSF52058">
    <property type="entry name" value="L domain-like"/>
    <property type="match status" value="1"/>
</dbReference>
<protein>
    <recommendedName>
        <fullName evidence="1">F-box domain-containing protein</fullName>
    </recommendedName>
</protein>
<dbReference type="PANTHER" id="PTHR34145:SF60">
    <property type="entry name" value="F-BOX DOMAIN-CONTAINING PROTEIN"/>
    <property type="match status" value="1"/>
</dbReference>
<dbReference type="SMART" id="SM00256">
    <property type="entry name" value="FBOX"/>
    <property type="match status" value="1"/>
</dbReference>
<dbReference type="EMBL" id="CM000761">
    <property type="protein sequence ID" value="OQU89733.1"/>
    <property type="molecule type" value="Genomic_DNA"/>
</dbReference>
<accession>A0A1W0W5W0</accession>
<sequence length="512" mass="57756">MRRHQRLRHPRIQARDGSIVSVAAEEGLPCHQDCNSREGKISRYSGPALPEDILLHIHSLLPLRDAARAASVSRAFRNSWKCHPNLYFSNETMGLKDTLHGPEQMQLDFISTVYHILKRHSGTGLKTFGLEISSHYDPCHLDSWLHLALSSGLEELIIELCSGLKMWSGMCMPWYNFPCSLLSGKSRDSIQNLRLSSCAFHPTVRFCLRSLKKLYLCSVSSTDDELQCILSDSFALERLELLSCSKIINLKIPYLLQRLSYLEVKACLSLEAIQIEAPNISTFRFSRRNPVQLSLGEACQVKDLYVSHYGAVYFARVDLPLIAPCLEILTIESHKEMVNNITILPSKFYQLKYLDICVPGQYFVPDYDFFSLASFLDASPSLETFILDFNLRRVFADPESVLGELSQSHMRQTAEHHYGNLKRVKINRFHPARSLVELTCHILESAASLQCLTLDTKCCCSGVSHSKSDGLIVSWPLEGLALWLVIKMVILMEATGYSGPTLLQAPPDCKAK</sequence>
<organism evidence="2 3">
    <name type="scientific">Sorghum bicolor</name>
    <name type="common">Sorghum</name>
    <name type="synonym">Sorghum vulgare</name>
    <dbReference type="NCBI Taxonomy" id="4558"/>
    <lineage>
        <taxon>Eukaryota</taxon>
        <taxon>Viridiplantae</taxon>
        <taxon>Streptophyta</taxon>
        <taxon>Embryophyta</taxon>
        <taxon>Tracheophyta</taxon>
        <taxon>Spermatophyta</taxon>
        <taxon>Magnoliopsida</taxon>
        <taxon>Liliopsida</taxon>
        <taxon>Poales</taxon>
        <taxon>Poaceae</taxon>
        <taxon>PACMAD clade</taxon>
        <taxon>Panicoideae</taxon>
        <taxon>Andropogonodae</taxon>
        <taxon>Andropogoneae</taxon>
        <taxon>Sorghinae</taxon>
        <taxon>Sorghum</taxon>
    </lineage>
</organism>
<proteinExistence type="predicted"/>
<reference evidence="3" key="2">
    <citation type="journal article" date="2018" name="Plant J.">
        <title>The Sorghum bicolor reference genome: improved assembly, gene annotations, a transcriptome atlas, and signatures of genome organization.</title>
        <authorList>
            <person name="McCormick R.F."/>
            <person name="Truong S.K."/>
            <person name="Sreedasyam A."/>
            <person name="Jenkins J."/>
            <person name="Shu S."/>
            <person name="Sims D."/>
            <person name="Kennedy M."/>
            <person name="Amirebrahimi M."/>
            <person name="Weers B.D."/>
            <person name="McKinley B."/>
            <person name="Mattison A."/>
            <person name="Morishige D.T."/>
            <person name="Grimwood J."/>
            <person name="Schmutz J."/>
            <person name="Mullet J.E."/>
        </authorList>
    </citation>
    <scope>NUCLEOTIDE SEQUENCE [LARGE SCALE GENOMIC DNA]</scope>
    <source>
        <strain evidence="3">cv. BTx623</strain>
    </source>
</reference>
<evidence type="ECO:0000313" key="2">
    <source>
        <dbReference type="EMBL" id="OQU89733.1"/>
    </source>
</evidence>
<reference evidence="2 3" key="1">
    <citation type="journal article" date="2009" name="Nature">
        <title>The Sorghum bicolor genome and the diversification of grasses.</title>
        <authorList>
            <person name="Paterson A.H."/>
            <person name="Bowers J.E."/>
            <person name="Bruggmann R."/>
            <person name="Dubchak I."/>
            <person name="Grimwood J."/>
            <person name="Gundlach H."/>
            <person name="Haberer G."/>
            <person name="Hellsten U."/>
            <person name="Mitros T."/>
            <person name="Poliakov A."/>
            <person name="Schmutz J."/>
            <person name="Spannagl M."/>
            <person name="Tang H."/>
            <person name="Wang X."/>
            <person name="Wicker T."/>
            <person name="Bharti A.K."/>
            <person name="Chapman J."/>
            <person name="Feltus F.A."/>
            <person name="Gowik U."/>
            <person name="Grigoriev I.V."/>
            <person name="Lyons E."/>
            <person name="Maher C.A."/>
            <person name="Martis M."/>
            <person name="Narechania A."/>
            <person name="Otillar R.P."/>
            <person name="Penning B.W."/>
            <person name="Salamov A.A."/>
            <person name="Wang Y."/>
            <person name="Zhang L."/>
            <person name="Carpita N.C."/>
            <person name="Freeling M."/>
            <person name="Gingle A.R."/>
            <person name="Hash C.T."/>
            <person name="Keller B."/>
            <person name="Klein P."/>
            <person name="Kresovich S."/>
            <person name="McCann M.C."/>
            <person name="Ming R."/>
            <person name="Peterson D.G."/>
            <person name="Mehboob-ur-Rahman"/>
            <person name="Ware D."/>
            <person name="Westhoff P."/>
            <person name="Mayer K.F."/>
            <person name="Messing J."/>
            <person name="Rokhsar D.S."/>
        </authorList>
    </citation>
    <scope>NUCLEOTIDE SEQUENCE [LARGE SCALE GENOMIC DNA]</scope>
    <source>
        <strain evidence="3">cv. BTx623</strain>
    </source>
</reference>
<dbReference type="SUPFAM" id="SSF81383">
    <property type="entry name" value="F-box domain"/>
    <property type="match status" value="1"/>
</dbReference>
<feature type="domain" description="F-box" evidence="1">
    <location>
        <begin position="49"/>
        <end position="89"/>
    </location>
</feature>
<dbReference type="Pfam" id="PF12937">
    <property type="entry name" value="F-box-like"/>
    <property type="match status" value="1"/>
</dbReference>
<evidence type="ECO:0000313" key="3">
    <source>
        <dbReference type="Proteomes" id="UP000000768"/>
    </source>
</evidence>
<dbReference type="Pfam" id="PF23622">
    <property type="entry name" value="LRR_At1g61320_AtMIF1"/>
    <property type="match status" value="1"/>
</dbReference>
<dbReference type="Gene3D" id="1.20.1280.50">
    <property type="match status" value="1"/>
</dbReference>
<dbReference type="InterPro" id="IPR055357">
    <property type="entry name" value="LRR_At1g61320_AtMIF1"/>
</dbReference>
<dbReference type="ExpressionAtlas" id="A0A1W0W5W0">
    <property type="expression patterns" value="baseline and differential"/>
</dbReference>
<dbReference type="InterPro" id="IPR036047">
    <property type="entry name" value="F-box-like_dom_sf"/>
</dbReference>
<dbReference type="PANTHER" id="PTHR34145">
    <property type="entry name" value="OS02G0105600 PROTEIN"/>
    <property type="match status" value="1"/>
</dbReference>
<name>A0A1W0W5W0_SORBI</name>
<dbReference type="AlphaFoldDB" id="A0A1W0W5W0"/>